<evidence type="ECO:0000313" key="8">
    <source>
        <dbReference type="Proteomes" id="UP000199086"/>
    </source>
</evidence>
<dbReference type="SUPFAM" id="SSF53335">
    <property type="entry name" value="S-adenosyl-L-methionine-dependent methyltransferases"/>
    <property type="match status" value="1"/>
</dbReference>
<dbReference type="PANTHER" id="PTHR45875">
    <property type="entry name" value="METHYLTRANSFERASE N6AMT1"/>
    <property type="match status" value="1"/>
</dbReference>
<dbReference type="Pfam" id="PF05175">
    <property type="entry name" value="MTS"/>
    <property type="match status" value="1"/>
</dbReference>
<dbReference type="InterPro" id="IPR029063">
    <property type="entry name" value="SAM-dependent_MTases_sf"/>
</dbReference>
<protein>
    <submittedName>
        <fullName evidence="7">Methyltransferase small domain-containing protein</fullName>
    </submittedName>
</protein>
<evidence type="ECO:0000313" key="7">
    <source>
        <dbReference type="EMBL" id="SDB79857.1"/>
    </source>
</evidence>
<keyword evidence="3 7" id="KW-0808">Transferase</keyword>
<dbReference type="InterPro" id="IPR052190">
    <property type="entry name" value="Euk-Arch_PrmC-MTase"/>
</dbReference>
<dbReference type="GO" id="GO:0032259">
    <property type="term" value="P:methylation"/>
    <property type="evidence" value="ECO:0007669"/>
    <property type="project" value="UniProtKB-KW"/>
</dbReference>
<dbReference type="OrthoDB" id="129465at2"/>
<dbReference type="InterPro" id="IPR002052">
    <property type="entry name" value="DNA_methylase_N6_adenine_CS"/>
</dbReference>
<dbReference type="PANTHER" id="PTHR45875:SF1">
    <property type="entry name" value="METHYLTRANSFERASE N6AMT1"/>
    <property type="match status" value="1"/>
</dbReference>
<feature type="domain" description="DUF7059" evidence="6">
    <location>
        <begin position="20"/>
        <end position="104"/>
    </location>
</feature>
<keyword evidence="2 7" id="KW-0489">Methyltransferase</keyword>
<dbReference type="InterPro" id="IPR007848">
    <property type="entry name" value="Small_mtfrase_dom"/>
</dbReference>
<evidence type="ECO:0000256" key="3">
    <source>
        <dbReference type="ARBA" id="ARBA00022679"/>
    </source>
</evidence>
<dbReference type="InterPro" id="IPR055487">
    <property type="entry name" value="DUF7059"/>
</dbReference>
<accession>A0A1G6GCY8</accession>
<dbReference type="STRING" id="1577474.GA0111570_101128"/>
<keyword evidence="8" id="KW-1185">Reference proteome</keyword>
<evidence type="ECO:0000256" key="4">
    <source>
        <dbReference type="ARBA" id="ARBA00022691"/>
    </source>
</evidence>
<evidence type="ECO:0000259" key="6">
    <source>
        <dbReference type="Pfam" id="PF23186"/>
    </source>
</evidence>
<dbReference type="Gene3D" id="3.40.50.150">
    <property type="entry name" value="Vaccinia Virus protein VP39"/>
    <property type="match status" value="1"/>
</dbReference>
<comment type="similarity">
    <text evidence="1">Belongs to the eukaryotic/archaeal PrmC-related family.</text>
</comment>
<dbReference type="AlphaFoldDB" id="A0A1G6GCY8"/>
<dbReference type="RefSeq" id="WP_092605342.1">
    <property type="nucleotide sequence ID" value="NZ_FMYF01000001.1"/>
</dbReference>
<feature type="domain" description="Methyltransferase small" evidence="5">
    <location>
        <begin position="151"/>
        <end position="285"/>
    </location>
</feature>
<dbReference type="GO" id="GO:0008276">
    <property type="term" value="F:protein methyltransferase activity"/>
    <property type="evidence" value="ECO:0007669"/>
    <property type="project" value="TreeGrafter"/>
</dbReference>
<dbReference type="GO" id="GO:0003676">
    <property type="term" value="F:nucleic acid binding"/>
    <property type="evidence" value="ECO:0007669"/>
    <property type="project" value="InterPro"/>
</dbReference>
<sequence>MPQYSPFTVDPRRLAEALRRAEFTVDAVGERLGEQAGAALGRNTTLAALRALGGDDDPQATLLRLFVLQRTVGRDAAENALPGLLGDLQADGLVEEVAGRIRATVDLRPYGADEASGAPVDGWVVADHVPGLDGHVTATRPDFVLGASPASATLTQMTIRRPVGRALDLGTGCGVQSLHLATHAEKVVATDLNPRALWLADLTLRLNGLEERVELREGSLYEPVAGEKFDLVVTNPPYVMAPPQAEGDRLTYREGGFGADDLVAEVVRGAAPHLSEGGTLQVLANWAHVRGQDWTDRLRGWIEPTGCDALVLQREVLDPYEYIEIWLNDAGLAGSEAYAGRYAQWVDYFERLGIEAVGMGWISLHNAGHEAPSLQLEDWPHSVVQPVGPAFAGQQRGVEWSRRTDEELLATSWRLVDTVQETYGRPGAADPEHVVLRQQKGFARALEADTALAGVLGACDGELPLGIIIRAVAQLLEVDAEALVVEVVARVRQLGVDGYLVA</sequence>
<dbReference type="EMBL" id="FMYF01000001">
    <property type="protein sequence ID" value="SDB79857.1"/>
    <property type="molecule type" value="Genomic_DNA"/>
</dbReference>
<organism evidence="7 8">
    <name type="scientific">Raineyella antarctica</name>
    <dbReference type="NCBI Taxonomy" id="1577474"/>
    <lineage>
        <taxon>Bacteria</taxon>
        <taxon>Bacillati</taxon>
        <taxon>Actinomycetota</taxon>
        <taxon>Actinomycetes</taxon>
        <taxon>Propionibacteriales</taxon>
        <taxon>Propionibacteriaceae</taxon>
        <taxon>Raineyella</taxon>
    </lineage>
</organism>
<name>A0A1G6GCY8_9ACTN</name>
<dbReference type="CDD" id="cd02440">
    <property type="entry name" value="AdoMet_MTases"/>
    <property type="match status" value="1"/>
</dbReference>
<dbReference type="Proteomes" id="UP000199086">
    <property type="component" value="Unassembled WGS sequence"/>
</dbReference>
<evidence type="ECO:0000259" key="5">
    <source>
        <dbReference type="Pfam" id="PF05175"/>
    </source>
</evidence>
<dbReference type="GO" id="GO:0008757">
    <property type="term" value="F:S-adenosylmethionine-dependent methyltransferase activity"/>
    <property type="evidence" value="ECO:0007669"/>
    <property type="project" value="TreeGrafter"/>
</dbReference>
<evidence type="ECO:0000256" key="1">
    <source>
        <dbReference type="ARBA" id="ARBA00006149"/>
    </source>
</evidence>
<proteinExistence type="inferred from homology"/>
<gene>
    <name evidence="7" type="ORF">GA0111570_101128</name>
</gene>
<reference evidence="7 8" key="1">
    <citation type="submission" date="2016-06" db="EMBL/GenBank/DDBJ databases">
        <authorList>
            <person name="Olsen C.W."/>
            <person name="Carey S."/>
            <person name="Hinshaw L."/>
            <person name="Karasin A.I."/>
        </authorList>
    </citation>
    <scope>NUCLEOTIDE SEQUENCE [LARGE SCALE GENOMIC DNA]</scope>
    <source>
        <strain evidence="7 8">LZ-22</strain>
    </source>
</reference>
<evidence type="ECO:0000256" key="2">
    <source>
        <dbReference type="ARBA" id="ARBA00022603"/>
    </source>
</evidence>
<dbReference type="PROSITE" id="PS00092">
    <property type="entry name" value="N6_MTASE"/>
    <property type="match status" value="1"/>
</dbReference>
<keyword evidence="4" id="KW-0949">S-adenosyl-L-methionine</keyword>
<dbReference type="Pfam" id="PF23186">
    <property type="entry name" value="DUF7059"/>
    <property type="match status" value="1"/>
</dbReference>
<dbReference type="GO" id="GO:0008170">
    <property type="term" value="F:N-methyltransferase activity"/>
    <property type="evidence" value="ECO:0007669"/>
    <property type="project" value="UniProtKB-ARBA"/>
</dbReference>
<dbReference type="GO" id="GO:0035657">
    <property type="term" value="C:eRF1 methyltransferase complex"/>
    <property type="evidence" value="ECO:0007669"/>
    <property type="project" value="TreeGrafter"/>
</dbReference>